<dbReference type="InterPro" id="IPR027417">
    <property type="entry name" value="P-loop_NTPase"/>
</dbReference>
<dbReference type="GO" id="GO:0005634">
    <property type="term" value="C:nucleus"/>
    <property type="evidence" value="ECO:0007669"/>
    <property type="project" value="TreeGrafter"/>
</dbReference>
<keyword evidence="1" id="KW-0547">Nucleotide-binding</keyword>
<dbReference type="GeneID" id="43602918"/>
<dbReference type="STRING" id="2656787.A0A370TA90"/>
<name>A0A370TA90_9HELO</name>
<dbReference type="Gene3D" id="3.40.50.10810">
    <property type="entry name" value="Tandem AAA-ATPase domain"/>
    <property type="match status" value="1"/>
</dbReference>
<evidence type="ECO:0000313" key="7">
    <source>
        <dbReference type="Proteomes" id="UP000254866"/>
    </source>
</evidence>
<dbReference type="InterPro" id="IPR038718">
    <property type="entry name" value="SNF2-like_sf"/>
</dbReference>
<dbReference type="RefSeq" id="XP_031865100.1">
    <property type="nucleotide sequence ID" value="XM_032018692.1"/>
</dbReference>
<keyword evidence="2" id="KW-0378">Hydrolase</keyword>
<evidence type="ECO:0000259" key="5">
    <source>
        <dbReference type="Pfam" id="PF00176"/>
    </source>
</evidence>
<evidence type="ECO:0000313" key="6">
    <source>
        <dbReference type="EMBL" id="RDL30724.1"/>
    </source>
</evidence>
<keyword evidence="4" id="KW-0067">ATP-binding</keyword>
<dbReference type="SUPFAM" id="SSF52540">
    <property type="entry name" value="P-loop containing nucleoside triphosphate hydrolases"/>
    <property type="match status" value="1"/>
</dbReference>
<keyword evidence="3" id="KW-0347">Helicase</keyword>
<dbReference type="EMBL" id="NPIC01000014">
    <property type="protein sequence ID" value="RDL30724.1"/>
    <property type="molecule type" value="Genomic_DNA"/>
</dbReference>
<dbReference type="GO" id="GO:0008094">
    <property type="term" value="F:ATP-dependent activity, acting on DNA"/>
    <property type="evidence" value="ECO:0007669"/>
    <property type="project" value="TreeGrafter"/>
</dbReference>
<evidence type="ECO:0000256" key="3">
    <source>
        <dbReference type="ARBA" id="ARBA00022806"/>
    </source>
</evidence>
<protein>
    <recommendedName>
        <fullName evidence="5">SNF2 N-terminal domain-containing protein</fullName>
    </recommendedName>
</protein>
<dbReference type="GO" id="GO:0006281">
    <property type="term" value="P:DNA repair"/>
    <property type="evidence" value="ECO:0007669"/>
    <property type="project" value="TreeGrafter"/>
</dbReference>
<feature type="domain" description="SNF2 N-terminal" evidence="5">
    <location>
        <begin position="77"/>
        <end position="310"/>
    </location>
</feature>
<dbReference type="OrthoDB" id="3563473at2759"/>
<dbReference type="Proteomes" id="UP000254866">
    <property type="component" value="Unassembled WGS sequence"/>
</dbReference>
<organism evidence="6 7">
    <name type="scientific">Venustampulla echinocandica</name>
    <dbReference type="NCBI Taxonomy" id="2656787"/>
    <lineage>
        <taxon>Eukaryota</taxon>
        <taxon>Fungi</taxon>
        <taxon>Dikarya</taxon>
        <taxon>Ascomycota</taxon>
        <taxon>Pezizomycotina</taxon>
        <taxon>Leotiomycetes</taxon>
        <taxon>Helotiales</taxon>
        <taxon>Pleuroascaceae</taxon>
        <taxon>Venustampulla</taxon>
    </lineage>
</organism>
<keyword evidence="7" id="KW-1185">Reference proteome</keyword>
<proteinExistence type="predicted"/>
<dbReference type="GO" id="GO:0005524">
    <property type="term" value="F:ATP binding"/>
    <property type="evidence" value="ECO:0007669"/>
    <property type="project" value="UniProtKB-KW"/>
</dbReference>
<sequence length="363" mass="40961">MSRWHGARPMLSARGMIEAKVKIALLGIKKAMTASSAALPEFAKACEVLGLDPDDLTIPGSAQGDGEAKRFMFWQPGSIVWMLMQELSVIRASILASDCGTGKTVTALGLVVAAAGAKETSNKGLDNPTPYRPTLIITPTQSIDVWYADMQKFYPDCLSMYQFYDTSHTVDSSRATFLIDPSAEELTAFLDKLDLADPKTVWTMVISSYKTRFYRTIDTAYENDTVRQYATKDDNSDDIVGGRVYSSKIRLRFERVICDKAYYLRNPRTKVSEAIRQTNRVYSHFLTATPILNHAKDFRGLLSLIWNPQWQLSGLTSSTVKTVNDDDLEIEYINMVPDAFEDAEWNREFLRVLPHYTWILDPQ</sequence>
<comment type="caution">
    <text evidence="6">The sequence shown here is derived from an EMBL/GenBank/DDBJ whole genome shotgun (WGS) entry which is preliminary data.</text>
</comment>
<reference evidence="6 7" key="1">
    <citation type="journal article" date="2018" name="IMA Fungus">
        <title>IMA Genome-F 9: Draft genome sequence of Annulohypoxylon stygium, Aspergillus mulundensis, Berkeleyomyces basicola (syn. Thielaviopsis basicola), Ceratocystis smalleyi, two Cercospora beticola strains, Coleophoma cylindrospora, Fusarium fracticaudum, Phialophora cf. hyalina, and Morchella septimelata.</title>
        <authorList>
            <person name="Wingfield B.D."/>
            <person name="Bills G.F."/>
            <person name="Dong Y."/>
            <person name="Huang W."/>
            <person name="Nel W.J."/>
            <person name="Swalarsk-Parry B.S."/>
            <person name="Vaghefi N."/>
            <person name="Wilken P.M."/>
            <person name="An Z."/>
            <person name="de Beer Z.W."/>
            <person name="De Vos L."/>
            <person name="Chen L."/>
            <person name="Duong T.A."/>
            <person name="Gao Y."/>
            <person name="Hammerbacher A."/>
            <person name="Kikkert J.R."/>
            <person name="Li Y."/>
            <person name="Li H."/>
            <person name="Li K."/>
            <person name="Li Q."/>
            <person name="Liu X."/>
            <person name="Ma X."/>
            <person name="Naidoo K."/>
            <person name="Pethybridge S.J."/>
            <person name="Sun J."/>
            <person name="Steenkamp E.T."/>
            <person name="van der Nest M.A."/>
            <person name="van Wyk S."/>
            <person name="Wingfield M.J."/>
            <person name="Xiong C."/>
            <person name="Yue Q."/>
            <person name="Zhang X."/>
        </authorList>
    </citation>
    <scope>NUCLEOTIDE SEQUENCE [LARGE SCALE GENOMIC DNA]</scope>
    <source>
        <strain evidence="6 7">BP 5553</strain>
    </source>
</reference>
<dbReference type="InterPro" id="IPR000330">
    <property type="entry name" value="SNF2_N"/>
</dbReference>
<dbReference type="GO" id="GO:0016787">
    <property type="term" value="F:hydrolase activity"/>
    <property type="evidence" value="ECO:0007669"/>
    <property type="project" value="UniProtKB-KW"/>
</dbReference>
<gene>
    <name evidence="6" type="ORF">BP5553_10069</name>
</gene>
<dbReference type="Pfam" id="PF00176">
    <property type="entry name" value="SNF2-rel_dom"/>
    <property type="match status" value="1"/>
</dbReference>
<dbReference type="PANTHER" id="PTHR45626:SF17">
    <property type="entry name" value="HELICASE-LIKE TRANSCRIPTION FACTOR"/>
    <property type="match status" value="1"/>
</dbReference>
<dbReference type="PANTHER" id="PTHR45626">
    <property type="entry name" value="TRANSCRIPTION TERMINATION FACTOR 2-RELATED"/>
    <property type="match status" value="1"/>
</dbReference>
<accession>A0A370TA90</accession>
<dbReference type="InterPro" id="IPR050628">
    <property type="entry name" value="SNF2_RAD54_helicase_TF"/>
</dbReference>
<evidence type="ECO:0000256" key="2">
    <source>
        <dbReference type="ARBA" id="ARBA00022801"/>
    </source>
</evidence>
<dbReference type="GO" id="GO:0004386">
    <property type="term" value="F:helicase activity"/>
    <property type="evidence" value="ECO:0007669"/>
    <property type="project" value="UniProtKB-KW"/>
</dbReference>
<evidence type="ECO:0000256" key="1">
    <source>
        <dbReference type="ARBA" id="ARBA00022741"/>
    </source>
</evidence>
<evidence type="ECO:0000256" key="4">
    <source>
        <dbReference type="ARBA" id="ARBA00022840"/>
    </source>
</evidence>
<dbReference type="AlphaFoldDB" id="A0A370TA90"/>